<feature type="domain" description="Aminotransferase class V" evidence="3">
    <location>
        <begin position="35"/>
        <end position="399"/>
    </location>
</feature>
<proteinExistence type="predicted"/>
<evidence type="ECO:0000256" key="1">
    <source>
        <dbReference type="ARBA" id="ARBA00001933"/>
    </source>
</evidence>
<dbReference type="InterPro" id="IPR015424">
    <property type="entry name" value="PyrdxlP-dep_Trfase"/>
</dbReference>
<evidence type="ECO:0000313" key="5">
    <source>
        <dbReference type="Proteomes" id="UP000277921"/>
    </source>
</evidence>
<dbReference type="Proteomes" id="UP000277921">
    <property type="component" value="Unassembled WGS sequence"/>
</dbReference>
<name>A0A3N8NU15_9BURK</name>
<dbReference type="SUPFAM" id="SSF53383">
    <property type="entry name" value="PLP-dependent transferases"/>
    <property type="match status" value="1"/>
</dbReference>
<dbReference type="PIRSF" id="PIRSF005572">
    <property type="entry name" value="NifS"/>
    <property type="match status" value="1"/>
</dbReference>
<dbReference type="InterPro" id="IPR000192">
    <property type="entry name" value="Aminotrans_V_dom"/>
</dbReference>
<comment type="caution">
    <text evidence="4">The sequence shown here is derived from an EMBL/GenBank/DDBJ whole genome shotgun (WGS) entry which is preliminary data.</text>
</comment>
<dbReference type="InterPro" id="IPR016454">
    <property type="entry name" value="Cysteine_dSase"/>
</dbReference>
<protein>
    <submittedName>
        <fullName evidence="4">Cysteine desulfurase</fullName>
    </submittedName>
</protein>
<dbReference type="Gene3D" id="3.90.1150.10">
    <property type="entry name" value="Aspartate Aminotransferase, domain 1"/>
    <property type="match status" value="1"/>
</dbReference>
<dbReference type="Pfam" id="PF00266">
    <property type="entry name" value="Aminotran_5"/>
    <property type="match status" value="1"/>
</dbReference>
<dbReference type="PANTHER" id="PTHR11601:SF36">
    <property type="entry name" value="CYSTEINE DESULFURASE NIFS-RELATED"/>
    <property type="match status" value="1"/>
</dbReference>
<dbReference type="PANTHER" id="PTHR11601">
    <property type="entry name" value="CYSTEINE DESULFURYLASE FAMILY MEMBER"/>
    <property type="match status" value="1"/>
</dbReference>
<organism evidence="4 5">
    <name type="scientific">Burkholderia contaminans</name>
    <dbReference type="NCBI Taxonomy" id="488447"/>
    <lineage>
        <taxon>Bacteria</taxon>
        <taxon>Pseudomonadati</taxon>
        <taxon>Pseudomonadota</taxon>
        <taxon>Betaproteobacteria</taxon>
        <taxon>Burkholderiales</taxon>
        <taxon>Burkholderiaceae</taxon>
        <taxon>Burkholderia</taxon>
        <taxon>Burkholderia cepacia complex</taxon>
    </lineage>
</organism>
<keyword evidence="2" id="KW-0663">Pyridoxal phosphate</keyword>
<dbReference type="AlphaFoldDB" id="A0A3N8NU15"/>
<accession>A0A3N8NU15</accession>
<reference evidence="4 5" key="1">
    <citation type="submission" date="2018-08" db="EMBL/GenBank/DDBJ databases">
        <title>Comparative analysis of Burkholderia isolates from Puerto Rico.</title>
        <authorList>
            <person name="Hall C."/>
            <person name="Sahl J."/>
            <person name="Wagner D."/>
        </authorList>
    </citation>
    <scope>NUCLEOTIDE SEQUENCE [LARGE SCALE GENOMIC DNA]</scope>
    <source>
        <strain evidence="4 5">Bp9025</strain>
    </source>
</reference>
<dbReference type="InterPro" id="IPR015421">
    <property type="entry name" value="PyrdxlP-dep_Trfase_major"/>
</dbReference>
<dbReference type="InterPro" id="IPR015422">
    <property type="entry name" value="PyrdxlP-dep_Trfase_small"/>
</dbReference>
<dbReference type="EMBL" id="QTQV01000046">
    <property type="protein sequence ID" value="RQT03247.1"/>
    <property type="molecule type" value="Genomic_DNA"/>
</dbReference>
<evidence type="ECO:0000313" key="4">
    <source>
        <dbReference type="EMBL" id="RQT03247.1"/>
    </source>
</evidence>
<sequence>MGPVCERTGVTGRLQPHGTVCGTEKLGGHASMNKYFDHAASMEVSAKAWLDTLSSYGPGNPSSAHGAGEQARRIISDTRHRIAACLGCRAERIYFTSGATESANLLIQGYLSTLRRKESTRSEIVVSAVEHPAVYQTVMSMKKQGYTIRELPVNRHGVVTSAHVDAAVNEHTAMLCLMAVNNETGAIQPINEVARAVKLADPDILVVCDAVQHFAKLNWQIDLDVVDALFMSGHKIGADKGVGCFYLNGRFKLTPLMYGGAQEQTYRPGTENVFGIGLLGAALREATRASADKLAHVGALGERLTNGLTQARIAFKRLVPAADASAYILALAFPGVPSRQMVADLAASGYCVSQGSACSSHSLEPSRVLSAMRVPPEHLNSLIRISFSPNHTMQDIDELARHIVEICHARSDA</sequence>
<evidence type="ECO:0000259" key="3">
    <source>
        <dbReference type="Pfam" id="PF00266"/>
    </source>
</evidence>
<comment type="cofactor">
    <cofactor evidence="1">
        <name>pyridoxal 5'-phosphate</name>
        <dbReference type="ChEBI" id="CHEBI:597326"/>
    </cofactor>
</comment>
<dbReference type="Gene3D" id="3.40.640.10">
    <property type="entry name" value="Type I PLP-dependent aspartate aminotransferase-like (Major domain)"/>
    <property type="match status" value="1"/>
</dbReference>
<dbReference type="Gene3D" id="1.10.260.50">
    <property type="match status" value="1"/>
</dbReference>
<gene>
    <name evidence="4" type="ORF">DF051_38310</name>
</gene>
<evidence type="ECO:0000256" key="2">
    <source>
        <dbReference type="ARBA" id="ARBA00022898"/>
    </source>
</evidence>